<dbReference type="InterPro" id="IPR015152">
    <property type="entry name" value="Growth/epo_recpt_lig-bind"/>
</dbReference>
<dbReference type="PANTHER" id="PTHR23037">
    <property type="entry name" value="CYTOKINE RECEPTOR"/>
    <property type="match status" value="1"/>
</dbReference>
<dbReference type="Gene3D" id="2.60.40.10">
    <property type="entry name" value="Immunoglobulins"/>
    <property type="match status" value="2"/>
</dbReference>
<keyword evidence="4 9" id="KW-1133">Transmembrane helix</keyword>
<evidence type="ECO:0000256" key="5">
    <source>
        <dbReference type="ARBA" id="ARBA00023136"/>
    </source>
</evidence>
<keyword evidence="5 9" id="KW-0472">Membrane</keyword>
<dbReference type="InterPro" id="IPR013783">
    <property type="entry name" value="Ig-like_fold"/>
</dbReference>
<dbReference type="InterPro" id="IPR003961">
    <property type="entry name" value="FN3_dom"/>
</dbReference>
<reference evidence="11" key="1">
    <citation type="journal article" date="2023" name="Science">
        <title>Genome structures resolve the early diversification of teleost fishes.</title>
        <authorList>
            <person name="Parey E."/>
            <person name="Louis A."/>
            <person name="Montfort J."/>
            <person name="Bouchez O."/>
            <person name="Roques C."/>
            <person name="Iampietro C."/>
            <person name="Lluch J."/>
            <person name="Castinel A."/>
            <person name="Donnadieu C."/>
            <person name="Desvignes T."/>
            <person name="Floi Bucao C."/>
            <person name="Jouanno E."/>
            <person name="Wen M."/>
            <person name="Mejri S."/>
            <person name="Dirks R."/>
            <person name="Jansen H."/>
            <person name="Henkel C."/>
            <person name="Chen W.J."/>
            <person name="Zahm M."/>
            <person name="Cabau C."/>
            <person name="Klopp C."/>
            <person name="Thompson A.W."/>
            <person name="Robinson-Rechavi M."/>
            <person name="Braasch I."/>
            <person name="Lecointre G."/>
            <person name="Bobe J."/>
            <person name="Postlethwait J.H."/>
            <person name="Berthelot C."/>
            <person name="Roest Crollius H."/>
            <person name="Guiguen Y."/>
        </authorList>
    </citation>
    <scope>NUCLEOTIDE SEQUENCE</scope>
    <source>
        <strain evidence="11">WJC10195</strain>
    </source>
</reference>
<dbReference type="PANTHER" id="PTHR23037:SF46">
    <property type="entry name" value="INTERLEUKIN 5 RECEPTOR SUBUNIT ALPHA"/>
    <property type="match status" value="1"/>
</dbReference>
<keyword evidence="6" id="KW-0675">Receptor</keyword>
<evidence type="ECO:0000256" key="9">
    <source>
        <dbReference type="SAM" id="Phobius"/>
    </source>
</evidence>
<dbReference type="Pfam" id="PF09067">
    <property type="entry name" value="EpoR_lig-bind"/>
    <property type="match status" value="1"/>
</dbReference>
<dbReference type="InterPro" id="IPR036116">
    <property type="entry name" value="FN3_sf"/>
</dbReference>
<keyword evidence="2 9" id="KW-0812">Transmembrane</keyword>
<feature type="transmembrane region" description="Helical" evidence="9">
    <location>
        <begin position="33"/>
        <end position="54"/>
    </location>
</feature>
<evidence type="ECO:0000256" key="3">
    <source>
        <dbReference type="ARBA" id="ARBA00022729"/>
    </source>
</evidence>
<evidence type="ECO:0000256" key="2">
    <source>
        <dbReference type="ARBA" id="ARBA00022692"/>
    </source>
</evidence>
<dbReference type="EMBL" id="JAINUF010000001">
    <property type="protein sequence ID" value="KAJ8380806.1"/>
    <property type="molecule type" value="Genomic_DNA"/>
</dbReference>
<name>A0A9Q1GAV9_SYNKA</name>
<dbReference type="Pfam" id="PF12772">
    <property type="entry name" value="GHBP"/>
    <property type="match status" value="2"/>
</dbReference>
<accession>A0A9Q1GAV9</accession>
<dbReference type="AlphaFoldDB" id="A0A9Q1GAV9"/>
<protein>
    <recommendedName>
        <fullName evidence="10">Fibronectin type-III domain-containing protein</fullName>
    </recommendedName>
</protein>
<feature type="transmembrane region" description="Helical" evidence="9">
    <location>
        <begin position="283"/>
        <end position="301"/>
    </location>
</feature>
<evidence type="ECO:0000256" key="6">
    <source>
        <dbReference type="ARBA" id="ARBA00023170"/>
    </source>
</evidence>
<feature type="region of interest" description="Disordered" evidence="8">
    <location>
        <begin position="367"/>
        <end position="440"/>
    </location>
</feature>
<evidence type="ECO:0000313" key="11">
    <source>
        <dbReference type="EMBL" id="KAJ8380806.1"/>
    </source>
</evidence>
<feature type="compositionally biased region" description="Low complexity" evidence="8">
    <location>
        <begin position="425"/>
        <end position="436"/>
    </location>
</feature>
<feature type="compositionally biased region" description="Pro residues" evidence="8">
    <location>
        <begin position="554"/>
        <end position="563"/>
    </location>
</feature>
<keyword evidence="7" id="KW-0325">Glycoprotein</keyword>
<dbReference type="CDD" id="cd00063">
    <property type="entry name" value="FN3"/>
    <property type="match status" value="1"/>
</dbReference>
<dbReference type="GO" id="GO:0004896">
    <property type="term" value="F:cytokine receptor activity"/>
    <property type="evidence" value="ECO:0007669"/>
    <property type="project" value="TreeGrafter"/>
</dbReference>
<evidence type="ECO:0000256" key="1">
    <source>
        <dbReference type="ARBA" id="ARBA00004479"/>
    </source>
</evidence>
<sequence length="641" mass="70766">MTIITSFAGVLAQISEGATHFAVDNSDKGVENMAASLFIILIFLSCLFLGTGAASDGGAAMPSEALSQDPHFTGCLSRDLQTFRCWWNAGSFQNLTDPGALRVFFATSRSSEWRECPEYSASVPNECYFNKSHTDIWTKYCIQLRSQAQNITYSDLCFDVENIVYPDPPIQFNWTFLSVSRSGLHFDIMVHWEPPPSAEVKSGWMTLVYEVQYRETNTSRWITLEQEKGTQQSIYSLHTGTEYEVRVRCKMRLFENFGDFSETILVYIQPIPTKESQFPVTRVLIFGAVGVGILLLLIIFSQQQKLMVILLPPVPAPKIKGIDPELLKKGKLEELSSILSSHYMYQPEPYQEDDWVEFIEVDTGEPCEKQGADSDTQRLLGSGPGLLGFKDDDSGRASCYDPDFPDPEIPELPLPKQGLGPAHLATASSTSPSPTAVNPVHPLIQTQLGTQTWVNMDFYAQVSDVTPSGGVVLSPGQQGGAPQEVEEEKKKEKEGEEDKEGEEREKEEERDKSKKKEVEKFQLVVVDPEGGAYTSERDARQISAEFKPGQGYTPAPPQAPAPGVPMGGYQSPYLLIEGPPCPPLPPVSDYTVVQDVDAQHSLLLNPTPPEPQIPQPPTPAKPLPAMPVGYLSPDLLGNITP</sequence>
<proteinExistence type="predicted"/>
<dbReference type="OrthoDB" id="9890215at2759"/>
<dbReference type="SUPFAM" id="SSF49265">
    <property type="entry name" value="Fibronectin type III"/>
    <property type="match status" value="2"/>
</dbReference>
<comment type="subcellular location">
    <subcellularLocation>
        <location evidence="1">Membrane</location>
        <topology evidence="1">Single-pass type I membrane protein</topology>
    </subcellularLocation>
</comment>
<evidence type="ECO:0000256" key="8">
    <source>
        <dbReference type="SAM" id="MobiDB-lite"/>
    </source>
</evidence>
<feature type="compositionally biased region" description="Basic and acidic residues" evidence="8">
    <location>
        <begin position="487"/>
        <end position="520"/>
    </location>
</feature>
<keyword evidence="3" id="KW-0732">Signal</keyword>
<feature type="compositionally biased region" description="Pro residues" evidence="8">
    <location>
        <begin position="606"/>
        <end position="625"/>
    </location>
</feature>
<dbReference type="PROSITE" id="PS50853">
    <property type="entry name" value="FN3"/>
    <property type="match status" value="1"/>
</dbReference>
<feature type="compositionally biased region" description="Basic and acidic residues" evidence="8">
    <location>
        <begin position="367"/>
        <end position="376"/>
    </location>
</feature>
<dbReference type="GO" id="GO:0009897">
    <property type="term" value="C:external side of plasma membrane"/>
    <property type="evidence" value="ECO:0007669"/>
    <property type="project" value="TreeGrafter"/>
</dbReference>
<feature type="domain" description="Fibronectin type-III" evidence="10">
    <location>
        <begin position="168"/>
        <end position="271"/>
    </location>
</feature>
<keyword evidence="12" id="KW-1185">Reference proteome</keyword>
<feature type="region of interest" description="Disordered" evidence="8">
    <location>
        <begin position="469"/>
        <end position="566"/>
    </location>
</feature>
<evidence type="ECO:0000256" key="7">
    <source>
        <dbReference type="ARBA" id="ARBA00023180"/>
    </source>
</evidence>
<feature type="region of interest" description="Disordered" evidence="8">
    <location>
        <begin position="602"/>
        <end position="629"/>
    </location>
</feature>
<gene>
    <name evidence="11" type="ORF">SKAU_G00015840</name>
</gene>
<dbReference type="InterPro" id="IPR025871">
    <property type="entry name" value="GHBP"/>
</dbReference>
<evidence type="ECO:0000259" key="10">
    <source>
        <dbReference type="PROSITE" id="PS50853"/>
    </source>
</evidence>
<evidence type="ECO:0000256" key="4">
    <source>
        <dbReference type="ARBA" id="ARBA00022989"/>
    </source>
</evidence>
<comment type="caution">
    <text evidence="11">The sequence shown here is derived from an EMBL/GenBank/DDBJ whole genome shotgun (WGS) entry which is preliminary data.</text>
</comment>
<evidence type="ECO:0000313" key="12">
    <source>
        <dbReference type="Proteomes" id="UP001152622"/>
    </source>
</evidence>
<organism evidence="11 12">
    <name type="scientific">Synaphobranchus kaupii</name>
    <name type="common">Kaup's arrowtooth eel</name>
    <dbReference type="NCBI Taxonomy" id="118154"/>
    <lineage>
        <taxon>Eukaryota</taxon>
        <taxon>Metazoa</taxon>
        <taxon>Chordata</taxon>
        <taxon>Craniata</taxon>
        <taxon>Vertebrata</taxon>
        <taxon>Euteleostomi</taxon>
        <taxon>Actinopterygii</taxon>
        <taxon>Neopterygii</taxon>
        <taxon>Teleostei</taxon>
        <taxon>Anguilliformes</taxon>
        <taxon>Synaphobranchidae</taxon>
        <taxon>Synaphobranchus</taxon>
    </lineage>
</organism>
<dbReference type="Proteomes" id="UP001152622">
    <property type="component" value="Chromosome 1"/>
</dbReference>